<proteinExistence type="predicted"/>
<evidence type="ECO:0000313" key="2">
    <source>
        <dbReference type="EMBL" id="KAG8096126.1"/>
    </source>
</evidence>
<protein>
    <submittedName>
        <fullName evidence="2">Uncharacterized protein</fullName>
    </submittedName>
</protein>
<evidence type="ECO:0000313" key="3">
    <source>
        <dbReference type="Proteomes" id="UP000729402"/>
    </source>
</evidence>
<feature type="region of interest" description="Disordered" evidence="1">
    <location>
        <begin position="1"/>
        <end position="38"/>
    </location>
</feature>
<reference evidence="2" key="1">
    <citation type="journal article" date="2021" name="bioRxiv">
        <title>Whole Genome Assembly and Annotation of Northern Wild Rice, Zizania palustris L., Supports a Whole Genome Duplication in the Zizania Genus.</title>
        <authorList>
            <person name="Haas M."/>
            <person name="Kono T."/>
            <person name="Macchietto M."/>
            <person name="Millas R."/>
            <person name="McGilp L."/>
            <person name="Shao M."/>
            <person name="Duquette J."/>
            <person name="Hirsch C.N."/>
            <person name="Kimball J."/>
        </authorList>
    </citation>
    <scope>NUCLEOTIDE SEQUENCE</scope>
    <source>
        <tissue evidence="2">Fresh leaf tissue</tissue>
    </source>
</reference>
<organism evidence="2 3">
    <name type="scientific">Zizania palustris</name>
    <name type="common">Northern wild rice</name>
    <dbReference type="NCBI Taxonomy" id="103762"/>
    <lineage>
        <taxon>Eukaryota</taxon>
        <taxon>Viridiplantae</taxon>
        <taxon>Streptophyta</taxon>
        <taxon>Embryophyta</taxon>
        <taxon>Tracheophyta</taxon>
        <taxon>Spermatophyta</taxon>
        <taxon>Magnoliopsida</taxon>
        <taxon>Liliopsida</taxon>
        <taxon>Poales</taxon>
        <taxon>Poaceae</taxon>
        <taxon>BOP clade</taxon>
        <taxon>Oryzoideae</taxon>
        <taxon>Oryzeae</taxon>
        <taxon>Zizaniinae</taxon>
        <taxon>Zizania</taxon>
    </lineage>
</organism>
<gene>
    <name evidence="2" type="ORF">GUJ93_ZPchr0013g33883</name>
</gene>
<dbReference type="AlphaFoldDB" id="A0A8J5WVA2"/>
<dbReference type="Proteomes" id="UP000729402">
    <property type="component" value="Unassembled WGS sequence"/>
</dbReference>
<sequence length="69" mass="6975">MVAQGAGELVATGRGQGQRCLGGPVEQVTWGSPGDMHGDIRWGEGELVGGCGGGTVAEMEARCGKWESG</sequence>
<accession>A0A8J5WVA2</accession>
<reference evidence="2" key="2">
    <citation type="submission" date="2021-02" db="EMBL/GenBank/DDBJ databases">
        <authorList>
            <person name="Kimball J.A."/>
            <person name="Haas M.W."/>
            <person name="Macchietto M."/>
            <person name="Kono T."/>
            <person name="Duquette J."/>
            <person name="Shao M."/>
        </authorList>
    </citation>
    <scope>NUCLEOTIDE SEQUENCE</scope>
    <source>
        <tissue evidence="2">Fresh leaf tissue</tissue>
    </source>
</reference>
<comment type="caution">
    <text evidence="2">The sequence shown here is derived from an EMBL/GenBank/DDBJ whole genome shotgun (WGS) entry which is preliminary data.</text>
</comment>
<dbReference type="EMBL" id="JAAALK010000079">
    <property type="protein sequence ID" value="KAG8096126.1"/>
    <property type="molecule type" value="Genomic_DNA"/>
</dbReference>
<keyword evidence="3" id="KW-1185">Reference proteome</keyword>
<name>A0A8J5WVA2_ZIZPA</name>
<evidence type="ECO:0000256" key="1">
    <source>
        <dbReference type="SAM" id="MobiDB-lite"/>
    </source>
</evidence>